<reference evidence="3 4" key="1">
    <citation type="journal article" date="2016" name="Microbiol. Immunol.">
        <title>Complete genome sequence of Streptococcus troglodytae TKU31 isolated from the oral cavity of a chimpanzee (Pan troglodytes).</title>
        <authorList>
            <person name="Okamoto M."/>
            <person name="Naito M."/>
            <person name="Miyanohara M."/>
            <person name="Imai S."/>
            <person name="Nomura Y."/>
            <person name="Saito W."/>
            <person name="Momoi Y."/>
            <person name="Takada K."/>
            <person name="Miyabe-Nishiwaki T."/>
            <person name="Tomonaga M."/>
            <person name="Hanada N."/>
        </authorList>
    </citation>
    <scope>NUCLEOTIDE SEQUENCE [LARGE SCALE GENOMIC DNA]</scope>
    <source>
        <strain evidence="4">TKU 31</strain>
    </source>
</reference>
<evidence type="ECO:0000259" key="2">
    <source>
        <dbReference type="Pfam" id="PF02525"/>
    </source>
</evidence>
<evidence type="ECO:0000256" key="1">
    <source>
        <dbReference type="ARBA" id="ARBA00023002"/>
    </source>
</evidence>
<organism evidence="3 4">
    <name type="scientific">Streptococcus troglodytae</name>
    <dbReference type="NCBI Taxonomy" id="1111760"/>
    <lineage>
        <taxon>Bacteria</taxon>
        <taxon>Bacillati</taxon>
        <taxon>Bacillota</taxon>
        <taxon>Bacilli</taxon>
        <taxon>Lactobacillales</taxon>
        <taxon>Streptococcaceae</taxon>
        <taxon>Streptococcus</taxon>
    </lineage>
</organism>
<protein>
    <recommendedName>
        <fullName evidence="2">Flavodoxin-like fold domain-containing protein</fullName>
    </recommendedName>
</protein>
<dbReference type="Gene3D" id="3.40.50.360">
    <property type="match status" value="1"/>
</dbReference>
<dbReference type="InterPro" id="IPR046980">
    <property type="entry name" value="KefG/KefF"/>
</dbReference>
<dbReference type="InterPro" id="IPR003680">
    <property type="entry name" value="Flavodoxin_fold"/>
</dbReference>
<keyword evidence="4" id="KW-1185">Reference proteome</keyword>
<dbReference type="SUPFAM" id="SSF52218">
    <property type="entry name" value="Flavoproteins"/>
    <property type="match status" value="1"/>
</dbReference>
<keyword evidence="1" id="KW-0560">Oxidoreductase</keyword>
<dbReference type="RefSeq" id="WP_128833395.1">
    <property type="nucleotide sequence ID" value="NZ_AP014612.1"/>
</dbReference>
<dbReference type="InterPro" id="IPR029039">
    <property type="entry name" value="Flavoprotein-like_sf"/>
</dbReference>
<dbReference type="Pfam" id="PF02525">
    <property type="entry name" value="Flavodoxin_2"/>
    <property type="match status" value="1"/>
</dbReference>
<dbReference type="Proteomes" id="UP000217758">
    <property type="component" value="Chromosome"/>
</dbReference>
<dbReference type="GO" id="GO:0009055">
    <property type="term" value="F:electron transfer activity"/>
    <property type="evidence" value="ECO:0007669"/>
    <property type="project" value="TreeGrafter"/>
</dbReference>
<accession>A0A1L7LJV2</accession>
<name>A0A1L7LJV2_9STRE</name>
<feature type="domain" description="Flavodoxin-like fold" evidence="2">
    <location>
        <begin position="1"/>
        <end position="161"/>
    </location>
</feature>
<dbReference type="GO" id="GO:0010181">
    <property type="term" value="F:FMN binding"/>
    <property type="evidence" value="ECO:0007669"/>
    <property type="project" value="TreeGrafter"/>
</dbReference>
<proteinExistence type="predicted"/>
<gene>
    <name evidence="3" type="ORF">SRT_12120</name>
</gene>
<dbReference type="GO" id="GO:0003955">
    <property type="term" value="F:NAD(P)H dehydrogenase (quinone) activity"/>
    <property type="evidence" value="ECO:0007669"/>
    <property type="project" value="TreeGrafter"/>
</dbReference>
<evidence type="ECO:0000313" key="3">
    <source>
        <dbReference type="EMBL" id="BAQ24473.1"/>
    </source>
</evidence>
<dbReference type="PANTHER" id="PTHR47307:SF1">
    <property type="entry name" value="GLUTATHIONE-REGULATED POTASSIUM-EFFLUX SYSTEM ANCILLARY PROTEIN KEFG"/>
    <property type="match status" value="1"/>
</dbReference>
<sequence length="179" mass="19969">MKTLIILAHPNLAQSKVNRALAHAASQVEEVTVRDLYALYPHGNIDVLVEQAALLDADHIVLQFPMYWYSTPALLKEWQDQVLTHGWAYGSKGKALVGKTISFAVSVGSPETDYQSGQCQEHSVEDLLLPLKMTAKYTNLIYTDTFVTGGAFTMTEEEVGEQAHIYKDYLQNKGANHDR</sequence>
<dbReference type="PANTHER" id="PTHR47307">
    <property type="entry name" value="GLUTATHIONE-REGULATED POTASSIUM-EFFLUX SYSTEM ANCILLARY PROTEIN KEFG"/>
    <property type="match status" value="1"/>
</dbReference>
<evidence type="ECO:0000313" key="4">
    <source>
        <dbReference type="Proteomes" id="UP000217758"/>
    </source>
</evidence>
<dbReference type="AlphaFoldDB" id="A0A1L7LJV2"/>
<dbReference type="KEGG" id="strg:SRT_12120"/>
<dbReference type="EMBL" id="AP014612">
    <property type="protein sequence ID" value="BAQ24473.1"/>
    <property type="molecule type" value="Genomic_DNA"/>
</dbReference>